<name>A0A832V0I0_9ARCH</name>
<accession>A0A832V0I0</accession>
<proteinExistence type="predicted"/>
<keyword evidence="1" id="KW-0812">Transmembrane</keyword>
<evidence type="ECO:0000256" key="1">
    <source>
        <dbReference type="SAM" id="Phobius"/>
    </source>
</evidence>
<reference evidence="2 3" key="1">
    <citation type="journal article" name="Nat. Commun.">
        <title>Undinarchaeota illuminate DPANN phylogeny and the impact of gene transfer on archaeal evolution.</title>
        <authorList>
            <person name="Dombrowski N."/>
            <person name="Williams T.A."/>
            <person name="Sun J."/>
            <person name="Woodcroft B.J."/>
            <person name="Lee J.H."/>
            <person name="Minh B.Q."/>
            <person name="Rinke C."/>
            <person name="Spang A."/>
        </authorList>
    </citation>
    <scope>NUCLEOTIDE SEQUENCE [LARGE SCALE GENOMIC DNA]</scope>
    <source>
        <strain evidence="2">MAG_bin17</strain>
    </source>
</reference>
<protein>
    <submittedName>
        <fullName evidence="2">Uncharacterized protein</fullName>
    </submittedName>
</protein>
<organism evidence="2 3">
    <name type="scientific">Candidatus Undinarchaeum marinum</name>
    <dbReference type="NCBI Taxonomy" id="2756141"/>
    <lineage>
        <taxon>Archaea</taxon>
        <taxon>Candidatus Undinarchaeota</taxon>
        <taxon>Candidatus Undinarchaeia</taxon>
        <taxon>Candidatus Undinarchaeales</taxon>
        <taxon>Candidatus Undinarchaeaceae</taxon>
        <taxon>Candidatus Undinarchaeum</taxon>
    </lineage>
</organism>
<evidence type="ECO:0000313" key="3">
    <source>
        <dbReference type="Proteomes" id="UP000604391"/>
    </source>
</evidence>
<keyword evidence="3" id="KW-1185">Reference proteome</keyword>
<feature type="transmembrane region" description="Helical" evidence="1">
    <location>
        <begin position="70"/>
        <end position="88"/>
    </location>
</feature>
<keyword evidence="1" id="KW-1133">Transmembrane helix</keyword>
<keyword evidence="1" id="KW-0472">Membrane</keyword>
<comment type="caution">
    <text evidence="2">The sequence shown here is derived from an EMBL/GenBank/DDBJ whole genome shotgun (WGS) entry which is preliminary data.</text>
</comment>
<feature type="transmembrane region" description="Helical" evidence="1">
    <location>
        <begin position="41"/>
        <end position="63"/>
    </location>
</feature>
<feature type="transmembrane region" description="Helical" evidence="1">
    <location>
        <begin position="124"/>
        <end position="147"/>
    </location>
</feature>
<dbReference type="EMBL" id="DVAD01000016">
    <property type="protein sequence ID" value="HIJ99845.1"/>
    <property type="molecule type" value="Genomic_DNA"/>
</dbReference>
<dbReference type="Proteomes" id="UP000604391">
    <property type="component" value="Unassembled WGS sequence"/>
</dbReference>
<sequence length="151" mass="17017">MFTQVITLFGLVILGALISIGARRADLQGIELWLPFGLLVSYAYSPLWGFLIAFLMLLISWIVFPYGLQYLALTSVLLIPTFAITKFFPVTEASFFTVAMGIVIAYNIISNAAYIVLGANIVRIIKFAAFSIAFNWTVMYYFGWTFIQWLV</sequence>
<gene>
    <name evidence="2" type="ORF">H1011_03460</name>
</gene>
<dbReference type="AlphaFoldDB" id="A0A832V0I0"/>
<feature type="transmembrane region" description="Helical" evidence="1">
    <location>
        <begin position="94"/>
        <end position="117"/>
    </location>
</feature>
<evidence type="ECO:0000313" key="2">
    <source>
        <dbReference type="EMBL" id="HIJ99845.1"/>
    </source>
</evidence>